<dbReference type="GO" id="GO:0005634">
    <property type="term" value="C:nucleus"/>
    <property type="evidence" value="ECO:0007669"/>
    <property type="project" value="TreeGrafter"/>
</dbReference>
<dbReference type="InterPro" id="IPR011257">
    <property type="entry name" value="DNA_glycosylase"/>
</dbReference>
<evidence type="ECO:0000256" key="1">
    <source>
        <dbReference type="ARBA" id="ARBA00008343"/>
    </source>
</evidence>
<name>A0A8H5CWU8_9AGAR</name>
<evidence type="ECO:0000256" key="8">
    <source>
        <dbReference type="SAM" id="MobiDB-lite"/>
    </source>
</evidence>
<dbReference type="InterPro" id="IPR004036">
    <property type="entry name" value="Endonuclease-III-like_CS2"/>
</dbReference>
<dbReference type="Pfam" id="PF00633">
    <property type="entry name" value="HHH"/>
    <property type="match status" value="1"/>
</dbReference>
<evidence type="ECO:0000256" key="5">
    <source>
        <dbReference type="ARBA" id="ARBA00023204"/>
    </source>
</evidence>
<organism evidence="10 11">
    <name type="scientific">Leucocoprinus leucothites</name>
    <dbReference type="NCBI Taxonomy" id="201217"/>
    <lineage>
        <taxon>Eukaryota</taxon>
        <taxon>Fungi</taxon>
        <taxon>Dikarya</taxon>
        <taxon>Basidiomycota</taxon>
        <taxon>Agaricomycotina</taxon>
        <taxon>Agaricomycetes</taxon>
        <taxon>Agaricomycetidae</taxon>
        <taxon>Agaricales</taxon>
        <taxon>Agaricineae</taxon>
        <taxon>Agaricaceae</taxon>
        <taxon>Leucocoprinus</taxon>
    </lineage>
</organism>
<dbReference type="InterPro" id="IPR000445">
    <property type="entry name" value="HhH_motif"/>
</dbReference>
<evidence type="ECO:0000313" key="11">
    <source>
        <dbReference type="Proteomes" id="UP000559027"/>
    </source>
</evidence>
<evidence type="ECO:0000256" key="2">
    <source>
        <dbReference type="ARBA" id="ARBA00012720"/>
    </source>
</evidence>
<dbReference type="Pfam" id="PF00730">
    <property type="entry name" value="HhH-GPD"/>
    <property type="match status" value="1"/>
</dbReference>
<comment type="similarity">
    <text evidence="1">Belongs to the Nth/MutY family.</text>
</comment>
<evidence type="ECO:0000256" key="4">
    <source>
        <dbReference type="ARBA" id="ARBA00022801"/>
    </source>
</evidence>
<proteinExistence type="inferred from homology"/>
<sequence>MATNPQTTRRITRKYALKSRKGARIVPAESQEDDIDDDSSGSRKRHKRYHKEDTNSIPAGAPCERLECTSSAPIAQSRGTTVKPAKESKSVLASIPTSSSSQSAPDNWKEVYDTIKDMRSRITTAADKFGCEQSKRKERDPKNSRFTTLVYLMLSSQTKDEVTDTAVTKLKNAVGGTLSVDAVIAADESVISESINKVGFWRRKSGYIKRVAYRLRDDFESDVPKTLGELCSLPGVGPKMAILALHVAWDMYCTSPPSIQ</sequence>
<dbReference type="SMART" id="SM00478">
    <property type="entry name" value="ENDO3c"/>
    <property type="match status" value="1"/>
</dbReference>
<evidence type="ECO:0000313" key="10">
    <source>
        <dbReference type="EMBL" id="KAF5349476.1"/>
    </source>
</evidence>
<dbReference type="Gene3D" id="1.10.340.30">
    <property type="entry name" value="Hypothetical protein, domain 2"/>
    <property type="match status" value="1"/>
</dbReference>
<evidence type="ECO:0000256" key="6">
    <source>
        <dbReference type="ARBA" id="ARBA00023295"/>
    </source>
</evidence>
<dbReference type="GO" id="GO:0003677">
    <property type="term" value="F:DNA binding"/>
    <property type="evidence" value="ECO:0007669"/>
    <property type="project" value="InterPro"/>
</dbReference>
<feature type="region of interest" description="Disordered" evidence="8">
    <location>
        <begin position="1"/>
        <end position="106"/>
    </location>
</feature>
<protein>
    <recommendedName>
        <fullName evidence="2">DNA-(apurinic or apyrimidinic site) lyase</fullName>
        <ecNumber evidence="2">4.2.99.18</ecNumber>
    </recommendedName>
</protein>
<dbReference type="FunFam" id="1.10.340.30:FF:000001">
    <property type="entry name" value="Endonuclease III"/>
    <property type="match status" value="1"/>
</dbReference>
<gene>
    <name evidence="10" type="ORF">D9756_008933</name>
</gene>
<keyword evidence="6" id="KW-0326">Glycosidase</keyword>
<dbReference type="PROSITE" id="PS01155">
    <property type="entry name" value="ENDONUCLEASE_III_2"/>
    <property type="match status" value="1"/>
</dbReference>
<feature type="domain" description="HhH-GPD" evidence="9">
    <location>
        <begin position="154"/>
        <end position="260"/>
    </location>
</feature>
<dbReference type="Proteomes" id="UP000559027">
    <property type="component" value="Unassembled WGS sequence"/>
</dbReference>
<keyword evidence="5" id="KW-0234">DNA repair</keyword>
<dbReference type="GO" id="GO:0000703">
    <property type="term" value="F:oxidized pyrimidine nucleobase lesion DNA N-glycosylase activity"/>
    <property type="evidence" value="ECO:0007669"/>
    <property type="project" value="TreeGrafter"/>
</dbReference>
<comment type="caution">
    <text evidence="10">The sequence shown here is derived from an EMBL/GenBank/DDBJ whole genome shotgun (WGS) entry which is preliminary data.</text>
</comment>
<dbReference type="AlphaFoldDB" id="A0A8H5CWU8"/>
<dbReference type="CDD" id="cd00056">
    <property type="entry name" value="ENDO3c"/>
    <property type="match status" value="1"/>
</dbReference>
<keyword evidence="4" id="KW-0378">Hydrolase</keyword>
<feature type="compositionally biased region" description="Basic residues" evidence="8">
    <location>
        <begin position="10"/>
        <end position="23"/>
    </location>
</feature>
<feature type="compositionally biased region" description="Polar residues" evidence="8">
    <location>
        <begin position="68"/>
        <end position="80"/>
    </location>
</feature>
<keyword evidence="3" id="KW-0227">DNA damage</keyword>
<feature type="compositionally biased region" description="Acidic residues" evidence="8">
    <location>
        <begin position="30"/>
        <end position="39"/>
    </location>
</feature>
<dbReference type="GO" id="GO:0006285">
    <property type="term" value="P:base-excision repair, AP site formation"/>
    <property type="evidence" value="ECO:0007669"/>
    <property type="project" value="TreeGrafter"/>
</dbReference>
<accession>A0A8H5CWU8</accession>
<evidence type="ECO:0000259" key="9">
    <source>
        <dbReference type="SMART" id="SM00478"/>
    </source>
</evidence>
<dbReference type="InterPro" id="IPR003265">
    <property type="entry name" value="HhH-GPD_domain"/>
</dbReference>
<reference evidence="10 11" key="1">
    <citation type="journal article" date="2020" name="ISME J.">
        <title>Uncovering the hidden diversity of litter-decomposition mechanisms in mushroom-forming fungi.</title>
        <authorList>
            <person name="Floudas D."/>
            <person name="Bentzer J."/>
            <person name="Ahren D."/>
            <person name="Johansson T."/>
            <person name="Persson P."/>
            <person name="Tunlid A."/>
        </authorList>
    </citation>
    <scope>NUCLEOTIDE SEQUENCE [LARGE SCALE GENOMIC DNA]</scope>
    <source>
        <strain evidence="10 11">CBS 146.42</strain>
    </source>
</reference>
<keyword evidence="11" id="KW-1185">Reference proteome</keyword>
<dbReference type="OrthoDB" id="2099276at2759"/>
<dbReference type="PANTHER" id="PTHR43286">
    <property type="entry name" value="ENDONUCLEASE III-LIKE PROTEIN 1"/>
    <property type="match status" value="1"/>
</dbReference>
<dbReference type="GO" id="GO:0140078">
    <property type="term" value="F:class I DNA-(apurinic or apyrimidinic site) endonuclease activity"/>
    <property type="evidence" value="ECO:0007669"/>
    <property type="project" value="UniProtKB-EC"/>
</dbReference>
<dbReference type="PANTHER" id="PTHR43286:SF1">
    <property type="entry name" value="ENDONUCLEASE III-LIKE PROTEIN 1"/>
    <property type="match status" value="1"/>
</dbReference>
<evidence type="ECO:0000256" key="7">
    <source>
        <dbReference type="ARBA" id="ARBA00044632"/>
    </source>
</evidence>
<dbReference type="SUPFAM" id="SSF48150">
    <property type="entry name" value="DNA-glycosylase"/>
    <property type="match status" value="1"/>
</dbReference>
<comment type="catalytic activity">
    <reaction evidence="7">
        <text>2'-deoxyribonucleotide-(2'-deoxyribose 5'-phosphate)-2'-deoxyribonucleotide-DNA = a 3'-end 2'-deoxyribonucleotide-(2,3-dehydro-2,3-deoxyribose 5'-phosphate)-DNA + a 5'-end 5'-phospho-2'-deoxyribonucleoside-DNA + H(+)</text>
        <dbReference type="Rhea" id="RHEA:66592"/>
        <dbReference type="Rhea" id="RHEA-COMP:13180"/>
        <dbReference type="Rhea" id="RHEA-COMP:16897"/>
        <dbReference type="Rhea" id="RHEA-COMP:17067"/>
        <dbReference type="ChEBI" id="CHEBI:15378"/>
        <dbReference type="ChEBI" id="CHEBI:136412"/>
        <dbReference type="ChEBI" id="CHEBI:157695"/>
        <dbReference type="ChEBI" id="CHEBI:167181"/>
        <dbReference type="EC" id="4.2.99.18"/>
    </reaction>
</comment>
<evidence type="ECO:0000256" key="3">
    <source>
        <dbReference type="ARBA" id="ARBA00022763"/>
    </source>
</evidence>
<dbReference type="EC" id="4.2.99.18" evidence="2"/>
<dbReference type="GO" id="GO:0006289">
    <property type="term" value="P:nucleotide-excision repair"/>
    <property type="evidence" value="ECO:0007669"/>
    <property type="project" value="TreeGrafter"/>
</dbReference>
<dbReference type="EMBL" id="JAACJO010000016">
    <property type="protein sequence ID" value="KAF5349476.1"/>
    <property type="molecule type" value="Genomic_DNA"/>
</dbReference>